<dbReference type="Gene3D" id="1.20.1250.10">
    <property type="match status" value="1"/>
</dbReference>
<keyword evidence="6 10" id="KW-0732">Signal</keyword>
<feature type="non-terminal residue" evidence="11">
    <location>
        <position position="1"/>
    </location>
</feature>
<gene>
    <name evidence="11" type="primary">Ifn_1</name>
    <name evidence="11" type="ORF">JACJAC_R00287</name>
</gene>
<dbReference type="SUPFAM" id="SSF47266">
    <property type="entry name" value="4-helical cytokines"/>
    <property type="match status" value="1"/>
</dbReference>
<accession>A0A7L2Z1T6</accession>
<dbReference type="GO" id="GO:0006955">
    <property type="term" value="P:immune response"/>
    <property type="evidence" value="ECO:0007669"/>
    <property type="project" value="UniProtKB-ARBA"/>
</dbReference>
<name>A0A7L2Z1T6_JACJC</name>
<evidence type="ECO:0000256" key="4">
    <source>
        <dbReference type="ARBA" id="ARBA00022514"/>
    </source>
</evidence>
<dbReference type="SMART" id="SM00076">
    <property type="entry name" value="IFabd"/>
    <property type="match status" value="1"/>
</dbReference>
<dbReference type="Proteomes" id="UP000550086">
    <property type="component" value="Unassembled WGS sequence"/>
</dbReference>
<evidence type="ECO:0000256" key="10">
    <source>
        <dbReference type="SAM" id="SignalP"/>
    </source>
</evidence>
<evidence type="ECO:0000256" key="7">
    <source>
        <dbReference type="ARBA" id="ARBA00023118"/>
    </source>
</evidence>
<comment type="similarity">
    <text evidence="3 9">Belongs to the alpha/beta interferon family.</text>
</comment>
<dbReference type="PANTHER" id="PTHR11691:SF73">
    <property type="entry name" value="INTERFERON BETA"/>
    <property type="match status" value="1"/>
</dbReference>
<keyword evidence="4 9" id="KW-0202">Cytokine</keyword>
<dbReference type="GO" id="GO:0005126">
    <property type="term" value="F:cytokine receptor binding"/>
    <property type="evidence" value="ECO:0007669"/>
    <property type="project" value="InterPro"/>
</dbReference>
<dbReference type="InterPro" id="IPR009079">
    <property type="entry name" value="4_helix_cytokine-like_core"/>
</dbReference>
<evidence type="ECO:0000313" key="12">
    <source>
        <dbReference type="Proteomes" id="UP000550086"/>
    </source>
</evidence>
<evidence type="ECO:0000313" key="11">
    <source>
        <dbReference type="EMBL" id="NXS99849.1"/>
    </source>
</evidence>
<comment type="function">
    <text evidence="1">Has antiviral activities.</text>
</comment>
<dbReference type="AlphaFoldDB" id="A0A7L2Z1T6"/>
<evidence type="ECO:0000256" key="6">
    <source>
        <dbReference type="ARBA" id="ARBA00022729"/>
    </source>
</evidence>
<evidence type="ECO:0000256" key="8">
    <source>
        <dbReference type="ARBA" id="ARBA00023157"/>
    </source>
</evidence>
<feature type="signal peptide" evidence="10">
    <location>
        <begin position="1"/>
        <end position="18"/>
    </location>
</feature>
<dbReference type="GO" id="GO:0051607">
    <property type="term" value="P:defense response to virus"/>
    <property type="evidence" value="ECO:0007669"/>
    <property type="project" value="UniProtKB-KW"/>
</dbReference>
<keyword evidence="7 9" id="KW-0051">Antiviral defense</keyword>
<sequence>HGAPKLLLLLTALNTTLACQHLRPRDNTFAWDNLKILKIMAPTPSLPCQHYQQPFPDILRHIDQPQQAATVARQILYNLFAILSKQNIPQHWDVKARHDLLNNLHHYIQHLEHCMPANKMLIKRRGPRNLMLSINKYFKHIWDFLQTHSYSACAWDYVRIEARTCLQRMDTLIRRMK</sequence>
<evidence type="ECO:0000256" key="9">
    <source>
        <dbReference type="RuleBase" id="RU000436"/>
    </source>
</evidence>
<evidence type="ECO:0000256" key="1">
    <source>
        <dbReference type="ARBA" id="ARBA00002718"/>
    </source>
</evidence>
<dbReference type="InterPro" id="IPR000471">
    <property type="entry name" value="Interferon_alpha/beta/delta"/>
</dbReference>
<dbReference type="EMBL" id="VZTM01030278">
    <property type="protein sequence ID" value="NXS99849.1"/>
    <property type="molecule type" value="Genomic_DNA"/>
</dbReference>
<reference evidence="11 12" key="1">
    <citation type="submission" date="2019-09" db="EMBL/GenBank/DDBJ databases">
        <title>Bird 10,000 Genomes (B10K) Project - Family phase.</title>
        <authorList>
            <person name="Zhang G."/>
        </authorList>
    </citation>
    <scope>NUCLEOTIDE SEQUENCE [LARGE SCALE GENOMIC DNA]</scope>
    <source>
        <strain evidence="11">B10K-DU-002-59</strain>
        <tissue evidence="11">Muscle</tissue>
    </source>
</reference>
<dbReference type="GO" id="GO:0005615">
    <property type="term" value="C:extracellular space"/>
    <property type="evidence" value="ECO:0007669"/>
    <property type="project" value="UniProtKB-KW"/>
</dbReference>
<evidence type="ECO:0000256" key="5">
    <source>
        <dbReference type="ARBA" id="ARBA00022525"/>
    </source>
</evidence>
<keyword evidence="12" id="KW-1185">Reference proteome</keyword>
<evidence type="ECO:0000256" key="3">
    <source>
        <dbReference type="ARBA" id="ARBA00011033"/>
    </source>
</evidence>
<dbReference type="OrthoDB" id="9395915at2759"/>
<proteinExistence type="inferred from homology"/>
<evidence type="ECO:0000256" key="2">
    <source>
        <dbReference type="ARBA" id="ARBA00004613"/>
    </source>
</evidence>
<organism evidence="11 12">
    <name type="scientific">Jacana jacana</name>
    <name type="common">Wattled jacana</name>
    <name type="synonym">Parra jacana</name>
    <dbReference type="NCBI Taxonomy" id="54508"/>
    <lineage>
        <taxon>Eukaryota</taxon>
        <taxon>Metazoa</taxon>
        <taxon>Chordata</taxon>
        <taxon>Craniata</taxon>
        <taxon>Vertebrata</taxon>
        <taxon>Euteleostomi</taxon>
        <taxon>Archelosauria</taxon>
        <taxon>Archosauria</taxon>
        <taxon>Dinosauria</taxon>
        <taxon>Saurischia</taxon>
        <taxon>Theropoda</taxon>
        <taxon>Coelurosauria</taxon>
        <taxon>Aves</taxon>
        <taxon>Neognathae</taxon>
        <taxon>Neoaves</taxon>
        <taxon>Charadriiformes</taxon>
        <taxon>Jacanidae</taxon>
        <taxon>Jacana</taxon>
    </lineage>
</organism>
<feature type="chain" id="PRO_5029564959" evidence="10">
    <location>
        <begin position="19"/>
        <end position="177"/>
    </location>
</feature>
<keyword evidence="8" id="KW-1015">Disulfide bond</keyword>
<dbReference type="Pfam" id="PF00143">
    <property type="entry name" value="Interferon"/>
    <property type="match status" value="1"/>
</dbReference>
<comment type="subcellular location">
    <subcellularLocation>
        <location evidence="2">Secreted</location>
    </subcellularLocation>
</comment>
<comment type="caution">
    <text evidence="11">The sequence shown here is derived from an EMBL/GenBank/DDBJ whole genome shotgun (WGS) entry which is preliminary data.</text>
</comment>
<keyword evidence="5" id="KW-0964">Secreted</keyword>
<feature type="non-terminal residue" evidence="11">
    <location>
        <position position="177"/>
    </location>
</feature>
<protein>
    <submittedName>
        <fullName evidence="11">IFN protein</fullName>
    </submittedName>
</protein>
<dbReference type="GO" id="GO:0005125">
    <property type="term" value="F:cytokine activity"/>
    <property type="evidence" value="ECO:0007669"/>
    <property type="project" value="UniProtKB-KW"/>
</dbReference>
<dbReference type="PANTHER" id="PTHR11691">
    <property type="entry name" value="TYPE I INTERFERON"/>
    <property type="match status" value="1"/>
</dbReference>